<evidence type="ECO:0000313" key="5">
    <source>
        <dbReference type="Proteomes" id="UP001341281"/>
    </source>
</evidence>
<dbReference type="SUPFAM" id="SSF54001">
    <property type="entry name" value="Cysteine proteinases"/>
    <property type="match status" value="1"/>
</dbReference>
<evidence type="ECO:0000256" key="2">
    <source>
        <dbReference type="SAM" id="MobiDB-lite"/>
    </source>
</evidence>
<organism evidence="4 5">
    <name type="scientific">Paspalum notatum var. saurae</name>
    <dbReference type="NCBI Taxonomy" id="547442"/>
    <lineage>
        <taxon>Eukaryota</taxon>
        <taxon>Viridiplantae</taxon>
        <taxon>Streptophyta</taxon>
        <taxon>Embryophyta</taxon>
        <taxon>Tracheophyta</taxon>
        <taxon>Spermatophyta</taxon>
        <taxon>Magnoliopsida</taxon>
        <taxon>Liliopsida</taxon>
        <taxon>Poales</taxon>
        <taxon>Poaceae</taxon>
        <taxon>PACMAD clade</taxon>
        <taxon>Panicoideae</taxon>
        <taxon>Andropogonodae</taxon>
        <taxon>Paspaleae</taxon>
        <taxon>Paspalinae</taxon>
        <taxon>Paspalum</taxon>
    </lineage>
</organism>
<dbReference type="GO" id="GO:0004843">
    <property type="term" value="F:cysteine-type deubiquitinase activity"/>
    <property type="evidence" value="ECO:0007669"/>
    <property type="project" value="InterPro"/>
</dbReference>
<dbReference type="PANTHER" id="PTHR24006:SF677">
    <property type="entry name" value="UBIQUITIN CARBOXYL-TERMINAL HYDROLASE 19"/>
    <property type="match status" value="1"/>
</dbReference>
<keyword evidence="5" id="KW-1185">Reference proteome</keyword>
<feature type="region of interest" description="Disordered" evidence="2">
    <location>
        <begin position="702"/>
        <end position="721"/>
    </location>
</feature>
<dbReference type="PANTHER" id="PTHR24006">
    <property type="entry name" value="UBIQUITIN CARBOXYL-TERMINAL HYDROLASE"/>
    <property type="match status" value="1"/>
</dbReference>
<gene>
    <name evidence="4" type="ORF">U9M48_026755</name>
</gene>
<dbReference type="AlphaFoldDB" id="A0AAQ3TTE9"/>
<dbReference type="InterPro" id="IPR050164">
    <property type="entry name" value="Peptidase_C19"/>
</dbReference>
<dbReference type="FunFam" id="3.90.70.10:FF:000026">
    <property type="entry name" value="Ubiquitin carboxyl-terminal hydrolase 15"/>
    <property type="match status" value="1"/>
</dbReference>
<protein>
    <recommendedName>
        <fullName evidence="3">USP domain-containing protein</fullName>
    </recommendedName>
</protein>
<dbReference type="InterPro" id="IPR028889">
    <property type="entry name" value="USP"/>
</dbReference>
<dbReference type="InterPro" id="IPR038765">
    <property type="entry name" value="Papain-like_cys_pep_sf"/>
</dbReference>
<feature type="region of interest" description="Disordered" evidence="2">
    <location>
        <begin position="809"/>
        <end position="834"/>
    </location>
</feature>
<dbReference type="EMBL" id="CP144750">
    <property type="protein sequence ID" value="WVZ79144.1"/>
    <property type="molecule type" value="Genomic_DNA"/>
</dbReference>
<feature type="region of interest" description="Disordered" evidence="2">
    <location>
        <begin position="577"/>
        <end position="639"/>
    </location>
</feature>
<evidence type="ECO:0000313" key="4">
    <source>
        <dbReference type="EMBL" id="WVZ79144.1"/>
    </source>
</evidence>
<feature type="compositionally biased region" description="Polar residues" evidence="2">
    <location>
        <begin position="821"/>
        <end position="834"/>
    </location>
</feature>
<dbReference type="Pfam" id="PF00443">
    <property type="entry name" value="UCH"/>
    <property type="match status" value="1"/>
</dbReference>
<dbReference type="GO" id="GO:0005634">
    <property type="term" value="C:nucleus"/>
    <property type="evidence" value="ECO:0007669"/>
    <property type="project" value="TreeGrafter"/>
</dbReference>
<reference evidence="4 5" key="1">
    <citation type="submission" date="2024-02" db="EMBL/GenBank/DDBJ databases">
        <title>High-quality chromosome-scale genome assembly of Pensacola bahiagrass (Paspalum notatum Flugge var. saurae).</title>
        <authorList>
            <person name="Vega J.M."/>
            <person name="Podio M."/>
            <person name="Orjuela J."/>
            <person name="Siena L.A."/>
            <person name="Pessino S.C."/>
            <person name="Combes M.C."/>
            <person name="Mariac C."/>
            <person name="Albertini E."/>
            <person name="Pupilli F."/>
            <person name="Ortiz J.P.A."/>
            <person name="Leblanc O."/>
        </authorList>
    </citation>
    <scope>NUCLEOTIDE SEQUENCE [LARGE SCALE GENOMIC DNA]</scope>
    <source>
        <strain evidence="4">R1</strain>
        <tissue evidence="4">Leaf</tissue>
    </source>
</reference>
<dbReference type="Gene3D" id="6.10.140.2220">
    <property type="match status" value="1"/>
</dbReference>
<dbReference type="GO" id="GO:0016579">
    <property type="term" value="P:protein deubiquitination"/>
    <property type="evidence" value="ECO:0007669"/>
    <property type="project" value="InterPro"/>
</dbReference>
<comment type="similarity">
    <text evidence="1">Belongs to the peptidase C19 family.</text>
</comment>
<evidence type="ECO:0000256" key="1">
    <source>
        <dbReference type="ARBA" id="ARBA00009085"/>
    </source>
</evidence>
<sequence>MLGAGGAGGGGAAGLGLDLSAVIQAAVAGLVLFSAAVFAVRRAASRYFVVDAAGFATSYDDHHHHHSSPAYPMSPKGDNRQDQSPAGGEVSGPCAACGLVPTSKRCSGCKRVRSEGCQTKHWQSDHRFKCKQMKLLFPADKLSCGGEASSKKSSGFGHISLVARKKINKGQVLFPYDEFLKLYNWKDLDVSPRGLMNCGNSCFANVVLQCLSWTRPLVAYLLGKDHSRECSMRHEDWCFLCELQCHIQRAIESSHPFAPMNILSHLPNIGGNLGFGRQEDAHEFMRFAIDKMQLACLDEYGGEKAVDLSTQETTIIQHIFGGRLQSQVQCTTCGMVSKRYDNMMDLTVEIQGDAESLEKCLDQFTAIEWLDGDNKYKCDGCNDYVKARKHLSVHQAPNILTITLKRFQSGRFGKLNKRVTFPMELDLTPYMSCSDGSDLYDLYAVVVHLDMLNASFFGHYICYIKSYRGSWYKIDDCKVMDVDEEEVHAQGAYMLLYSRRTARPKPLITVEEPVKQQQCKMLSSNRQNNMILEDAILNCESSLKSSEDLLHQDSESNNEFLHKMDIKDLVDLDQHKSEDDKSISNENLHLPVSPVSHVLEDNRAPGSPLEGSISMGSAQLGPSFEDGPTTMSSLESGNSMSEASSVHSFAEQCEAEEPASCIESVDYMDVDTEAGAEVERWNEQTPTLDGSIGRMENKSVPTLANGREGKPKPLFSPGFFDKPSRKRSSFAEYNAGSPRKLNGYCNGHLSSPMQEILANSCPDNPSSGSEKCNGVTLTTSSNGNYSAINGDTQSSNDSLHVDKRDVPFVSRGFEPRPYNEPSGSDENCSRSSNGKPLKVCQGDMSFLSRGFLSPRGNSIKVDDGLPFSNGTSSLGNGNSKSRNNSPSISGLSRGFLTRNCSESAVLGTSSDISMEQKSNGAAVVPDDPEERISDCTSGSSFQPRADSGHLDENGLATLTTNNYSCGPENNSNGTPGMSLVGCQRDDTPTMLVSKNSMGSEHDGLRRRVTSKFFEQNGIDAQ</sequence>
<feature type="compositionally biased region" description="Low complexity" evidence="2">
    <location>
        <begin position="868"/>
        <end position="881"/>
    </location>
</feature>
<dbReference type="PROSITE" id="PS50235">
    <property type="entry name" value="USP_3"/>
    <property type="match status" value="1"/>
</dbReference>
<feature type="domain" description="USP" evidence="3">
    <location>
        <begin position="193"/>
        <end position="500"/>
    </location>
</feature>
<dbReference type="GO" id="GO:0005829">
    <property type="term" value="C:cytosol"/>
    <property type="evidence" value="ECO:0007669"/>
    <property type="project" value="TreeGrafter"/>
</dbReference>
<feature type="region of interest" description="Disordered" evidence="2">
    <location>
        <begin position="861"/>
        <end position="893"/>
    </location>
</feature>
<dbReference type="Gene3D" id="3.90.70.10">
    <property type="entry name" value="Cysteine proteinases"/>
    <property type="match status" value="1"/>
</dbReference>
<feature type="region of interest" description="Disordered" evidence="2">
    <location>
        <begin position="64"/>
        <end position="87"/>
    </location>
</feature>
<dbReference type="CDD" id="cd02661">
    <property type="entry name" value="Peptidase_C19E"/>
    <property type="match status" value="1"/>
</dbReference>
<name>A0AAQ3TTE9_PASNO</name>
<dbReference type="InterPro" id="IPR018200">
    <property type="entry name" value="USP_CS"/>
</dbReference>
<accession>A0AAQ3TTE9</accession>
<evidence type="ECO:0000259" key="3">
    <source>
        <dbReference type="PROSITE" id="PS50235"/>
    </source>
</evidence>
<dbReference type="SUPFAM" id="SSF144232">
    <property type="entry name" value="HIT/MYND zinc finger-like"/>
    <property type="match status" value="1"/>
</dbReference>
<dbReference type="Proteomes" id="UP001341281">
    <property type="component" value="Chromosome 06"/>
</dbReference>
<dbReference type="PROSITE" id="PS00972">
    <property type="entry name" value="USP_1"/>
    <property type="match status" value="1"/>
</dbReference>
<proteinExistence type="inferred from homology"/>
<feature type="compositionally biased region" description="Polar residues" evidence="2">
    <location>
        <begin position="629"/>
        <end position="639"/>
    </location>
</feature>
<dbReference type="InterPro" id="IPR001394">
    <property type="entry name" value="Peptidase_C19_UCH"/>
</dbReference>